<dbReference type="OrthoDB" id="408788at2759"/>
<evidence type="ECO:0000256" key="1">
    <source>
        <dbReference type="ARBA" id="ARBA00022490"/>
    </source>
</evidence>
<dbReference type="GO" id="GO:0002939">
    <property type="term" value="P:tRNA N1-guanine methylation"/>
    <property type="evidence" value="ECO:0007669"/>
    <property type="project" value="TreeGrafter"/>
</dbReference>
<dbReference type="PANTHER" id="PTHR23245:SF36">
    <property type="entry name" value="TRNA (GUANINE(37)-N1)-METHYLTRANSFERASE"/>
    <property type="match status" value="1"/>
</dbReference>
<reference evidence="7 8" key="1">
    <citation type="journal article" date="2018" name="PLoS ONE">
        <title>The draft genome of Kipferlia bialata reveals reductive genome evolution in fornicate parasites.</title>
        <authorList>
            <person name="Tanifuji G."/>
            <person name="Takabayashi S."/>
            <person name="Kume K."/>
            <person name="Takagi M."/>
            <person name="Nakayama T."/>
            <person name="Kamikawa R."/>
            <person name="Inagaki Y."/>
            <person name="Hashimoto T."/>
        </authorList>
    </citation>
    <scope>NUCLEOTIDE SEQUENCE [LARGE SCALE GENOMIC DNA]</scope>
    <source>
        <strain evidence="7">NY0173</strain>
    </source>
</reference>
<sequence>MPYKYFLGAVLLDKTGTGVTTVLTKTDNISDIFRVYPQELIGGRDVTLTEHREAGLRFRLDVRSVYWNSRLSHEHARIVSRIPKGAVVADVFAGIGPFAVPAARHRGCTVHANDLNPESYRFLVENAKLNGVDSLVLAHNLDGREFLEACGRMEPPPSVYIMNLPAISLAFLDAVPTGSVYAHCFTRGHKSHISASSEVGGGSVSTVSAQDDVCARVGAVLFPDLISLYPSAGMLPDGSLAEGPASEVARVAAEVRRRIPSIHVHEVRDVAPGKLMVCVQYIRENVVAPAAPQSPPRKRTQGSSGE</sequence>
<dbReference type="EMBL" id="BDIP01002569">
    <property type="protein sequence ID" value="GIQ86495.1"/>
    <property type="molecule type" value="Genomic_DNA"/>
</dbReference>
<dbReference type="CDD" id="cd02440">
    <property type="entry name" value="AdoMet_MTases"/>
    <property type="match status" value="1"/>
</dbReference>
<evidence type="ECO:0000313" key="8">
    <source>
        <dbReference type="Proteomes" id="UP000265618"/>
    </source>
</evidence>
<comment type="caution">
    <text evidence="7">The sequence shown here is derived from an EMBL/GenBank/DDBJ whole genome shotgun (WGS) entry which is preliminary data.</text>
</comment>
<keyword evidence="8" id="KW-1185">Reference proteome</keyword>
<organism evidence="7 8">
    <name type="scientific">Kipferlia bialata</name>
    <dbReference type="NCBI Taxonomy" id="797122"/>
    <lineage>
        <taxon>Eukaryota</taxon>
        <taxon>Metamonada</taxon>
        <taxon>Carpediemonas-like organisms</taxon>
        <taxon>Kipferlia</taxon>
    </lineage>
</organism>
<dbReference type="InterPro" id="IPR029063">
    <property type="entry name" value="SAM-dependent_MTases_sf"/>
</dbReference>
<keyword evidence="3" id="KW-0808">Transferase</keyword>
<dbReference type="InterPro" id="IPR030382">
    <property type="entry name" value="MeTrfase_TRM5/TYW2"/>
</dbReference>
<evidence type="ECO:0000313" key="7">
    <source>
        <dbReference type="EMBL" id="GIQ86495.1"/>
    </source>
</evidence>
<keyword evidence="4" id="KW-0949">S-adenosyl-L-methionine</keyword>
<keyword evidence="2" id="KW-0489">Methyltransferase</keyword>
<dbReference type="Pfam" id="PF02475">
    <property type="entry name" value="TRM5-TYW2_MTfase"/>
    <property type="match status" value="1"/>
</dbReference>
<dbReference type="AlphaFoldDB" id="A0A9K3D1E3"/>
<evidence type="ECO:0000256" key="5">
    <source>
        <dbReference type="ARBA" id="ARBA00022694"/>
    </source>
</evidence>
<evidence type="ECO:0000259" key="6">
    <source>
        <dbReference type="PROSITE" id="PS51684"/>
    </source>
</evidence>
<gene>
    <name evidence="7" type="ORF">KIPB_008363</name>
</gene>
<evidence type="ECO:0000256" key="2">
    <source>
        <dbReference type="ARBA" id="ARBA00022603"/>
    </source>
</evidence>
<evidence type="ECO:0000256" key="4">
    <source>
        <dbReference type="ARBA" id="ARBA00022691"/>
    </source>
</evidence>
<keyword evidence="1" id="KW-0963">Cytoplasm</keyword>
<dbReference type="GO" id="GO:0008175">
    <property type="term" value="F:tRNA methyltransferase activity"/>
    <property type="evidence" value="ECO:0007669"/>
    <property type="project" value="TreeGrafter"/>
</dbReference>
<dbReference type="Proteomes" id="UP000265618">
    <property type="component" value="Unassembled WGS sequence"/>
</dbReference>
<feature type="domain" description="SAM-dependent methyltransferase TRM5/TYW2-type" evidence="6">
    <location>
        <begin position="1"/>
        <end position="285"/>
    </location>
</feature>
<dbReference type="PANTHER" id="PTHR23245">
    <property type="entry name" value="TRNA METHYLTRANSFERASE"/>
    <property type="match status" value="1"/>
</dbReference>
<accession>A0A9K3D1E3</accession>
<protein>
    <recommendedName>
        <fullName evidence="6">SAM-dependent methyltransferase TRM5/TYW2-type domain-containing protein</fullName>
    </recommendedName>
</protein>
<dbReference type="Gene3D" id="3.40.50.150">
    <property type="entry name" value="Vaccinia Virus protein VP39"/>
    <property type="match status" value="1"/>
</dbReference>
<proteinExistence type="predicted"/>
<evidence type="ECO:0000256" key="3">
    <source>
        <dbReference type="ARBA" id="ARBA00022679"/>
    </source>
</evidence>
<dbReference type="SUPFAM" id="SSF53335">
    <property type="entry name" value="S-adenosyl-L-methionine-dependent methyltransferases"/>
    <property type="match status" value="1"/>
</dbReference>
<keyword evidence="5" id="KW-0819">tRNA processing</keyword>
<dbReference type="InterPro" id="IPR056743">
    <property type="entry name" value="TRM5-TYW2-like_MTfase"/>
</dbReference>
<dbReference type="GO" id="GO:0005737">
    <property type="term" value="C:cytoplasm"/>
    <property type="evidence" value="ECO:0007669"/>
    <property type="project" value="TreeGrafter"/>
</dbReference>
<dbReference type="PROSITE" id="PS51684">
    <property type="entry name" value="SAM_MT_TRM5_TYW2"/>
    <property type="match status" value="1"/>
</dbReference>
<name>A0A9K3D1E3_9EUKA</name>